<dbReference type="CDD" id="cd01301">
    <property type="entry name" value="rDP_like"/>
    <property type="match status" value="1"/>
</dbReference>
<proteinExistence type="predicted"/>
<dbReference type="PANTHER" id="PTHR10443">
    <property type="entry name" value="MICROSOMAL DIPEPTIDASE"/>
    <property type="match status" value="1"/>
</dbReference>
<dbReference type="InterPro" id="IPR008257">
    <property type="entry name" value="Pept_M19"/>
</dbReference>
<dbReference type="PROSITE" id="PS51365">
    <property type="entry name" value="RENAL_DIPEPTIDASE_2"/>
    <property type="match status" value="1"/>
</dbReference>
<reference evidence="1" key="1">
    <citation type="journal article" date="2016" name="Genome Announc.">
        <title>Draft Genome Sequence of the Syntrophic Lactate-Degrading Bacterium Tepidanaerobacter syntrophicus JLT.</title>
        <authorList>
            <person name="Matsuura N."/>
            <person name="Ohashi A."/>
            <person name="Tourlousse D.M."/>
            <person name="Sekiguchi Y."/>
        </authorList>
    </citation>
    <scope>NUCLEOTIDE SEQUENCE [LARGE SCALE GENOMIC DNA]</scope>
    <source>
        <strain evidence="1">JL</strain>
    </source>
</reference>
<dbReference type="AlphaFoldDB" id="A0A0U9HBJ7"/>
<name>A0A0U9HBJ7_9FIRM</name>
<gene>
    <name evidence="1" type="ORF">TSYNT_1106</name>
</gene>
<dbReference type="Gene3D" id="3.20.20.140">
    <property type="entry name" value="Metal-dependent hydrolases"/>
    <property type="match status" value="1"/>
</dbReference>
<dbReference type="SUPFAM" id="SSF51556">
    <property type="entry name" value="Metallo-dependent hydrolases"/>
    <property type="match status" value="1"/>
</dbReference>
<dbReference type="STRING" id="224999.GCA_001485475_00104"/>
<organism evidence="1">
    <name type="scientific">Tepidanaerobacter syntrophicus</name>
    <dbReference type="NCBI Taxonomy" id="224999"/>
    <lineage>
        <taxon>Bacteria</taxon>
        <taxon>Bacillati</taxon>
        <taxon>Bacillota</taxon>
        <taxon>Clostridia</taxon>
        <taxon>Thermosediminibacterales</taxon>
        <taxon>Tepidanaerobacteraceae</taxon>
        <taxon>Tepidanaerobacter</taxon>
    </lineage>
</organism>
<dbReference type="Pfam" id="PF01244">
    <property type="entry name" value="Peptidase_M19"/>
    <property type="match status" value="1"/>
</dbReference>
<dbReference type="GO" id="GO:0070573">
    <property type="term" value="F:metallodipeptidase activity"/>
    <property type="evidence" value="ECO:0007669"/>
    <property type="project" value="InterPro"/>
</dbReference>
<dbReference type="OrthoDB" id="9804920at2"/>
<dbReference type="PANTHER" id="PTHR10443:SF12">
    <property type="entry name" value="DIPEPTIDASE"/>
    <property type="match status" value="1"/>
</dbReference>
<evidence type="ECO:0000313" key="2">
    <source>
        <dbReference type="Proteomes" id="UP000062160"/>
    </source>
</evidence>
<evidence type="ECO:0000313" key="1">
    <source>
        <dbReference type="EMBL" id="GAQ24121.1"/>
    </source>
</evidence>
<dbReference type="Proteomes" id="UP000062160">
    <property type="component" value="Unassembled WGS sequence"/>
</dbReference>
<dbReference type="RefSeq" id="WP_059031205.1">
    <property type="nucleotide sequence ID" value="NZ_BSDN01000006.1"/>
</dbReference>
<dbReference type="EMBL" id="DF976995">
    <property type="protein sequence ID" value="GAQ24121.1"/>
    <property type="molecule type" value="Genomic_DNA"/>
</dbReference>
<keyword evidence="2" id="KW-1185">Reference proteome</keyword>
<dbReference type="InterPro" id="IPR032466">
    <property type="entry name" value="Metal_Hydrolase"/>
</dbReference>
<sequence>MQKELEEHIKSIHENFTIVDAHLDLLWDVEKRRRKGEKQIIETYHLPDFKEGGANIIVSSIYITEDYLPELGLRKALDQISAFYSELDESGDKIKFIKSYADVKDALDNKMIGILLFFEGVDPLMNDIGLLRLFYELGVRGVGITWSRRNFAGDGCSFSKIEDKKNGLSKFGEEVVTEAEKLGMIIDVSHLNEAGFWDVMKITTKPVIASHSNCRALHKIMRNLSDEQIKAIAKTDGVIGINSVSSIVAEGHADIKALADHIDHLKNIAGINHIGLGFDFCDKIFGHNTGPKSKKEDEDYDVVNGYPDIYRLTEELIARGYSDNEIKLIYGGNFLRVYENILK</sequence>
<accession>A0A0U9HBJ7</accession>
<protein>
    <submittedName>
        <fullName evidence="1">Membrane dipeptidase</fullName>
    </submittedName>
</protein>
<dbReference type="GO" id="GO:0006508">
    <property type="term" value="P:proteolysis"/>
    <property type="evidence" value="ECO:0007669"/>
    <property type="project" value="InterPro"/>
</dbReference>